<dbReference type="RefSeq" id="WP_147647413.1">
    <property type="nucleotide sequence ID" value="NZ_CP042806.1"/>
</dbReference>
<reference evidence="10 11" key="1">
    <citation type="submission" date="2019-08" db="EMBL/GenBank/DDBJ databases">
        <title>Complete genome sequence of Terriglobus albidus strain ORNL.</title>
        <authorList>
            <person name="Podar M."/>
        </authorList>
    </citation>
    <scope>NUCLEOTIDE SEQUENCE [LARGE SCALE GENOMIC DNA]</scope>
    <source>
        <strain evidence="10 11">ORNL</strain>
    </source>
</reference>
<evidence type="ECO:0000256" key="5">
    <source>
        <dbReference type="ARBA" id="ARBA00022840"/>
    </source>
</evidence>
<name>A0A5B9E7H9_9BACT</name>
<dbReference type="SUPFAM" id="SSF53067">
    <property type="entry name" value="Actin-like ATPase domain"/>
    <property type="match status" value="2"/>
</dbReference>
<dbReference type="PIRSF" id="PIRSF000538">
    <property type="entry name" value="GlpK"/>
    <property type="match status" value="1"/>
</dbReference>
<dbReference type="EMBL" id="CP042806">
    <property type="protein sequence ID" value="QEE28223.1"/>
    <property type="molecule type" value="Genomic_DNA"/>
</dbReference>
<dbReference type="InterPro" id="IPR000577">
    <property type="entry name" value="Carb_kinase_FGGY"/>
</dbReference>
<dbReference type="PANTHER" id="PTHR10196">
    <property type="entry name" value="SUGAR KINASE"/>
    <property type="match status" value="1"/>
</dbReference>
<gene>
    <name evidence="10" type="primary">glpK</name>
    <name evidence="10" type="ORF">FTW19_09565</name>
</gene>
<evidence type="ECO:0000313" key="10">
    <source>
        <dbReference type="EMBL" id="QEE28223.1"/>
    </source>
</evidence>
<evidence type="ECO:0000256" key="1">
    <source>
        <dbReference type="ARBA" id="ARBA00009156"/>
    </source>
</evidence>
<dbReference type="AlphaFoldDB" id="A0A5B9E7H9"/>
<evidence type="ECO:0000259" key="8">
    <source>
        <dbReference type="Pfam" id="PF00370"/>
    </source>
</evidence>
<dbReference type="GO" id="GO:0019563">
    <property type="term" value="P:glycerol catabolic process"/>
    <property type="evidence" value="ECO:0007669"/>
    <property type="project" value="TreeGrafter"/>
</dbReference>
<dbReference type="GO" id="GO:0005829">
    <property type="term" value="C:cytosol"/>
    <property type="evidence" value="ECO:0007669"/>
    <property type="project" value="TreeGrafter"/>
</dbReference>
<sequence>MSDLILAIDQGTTNTKALLVGNDGQPVFRASAPLTLLTPQPGMVEQDPEALWQSVLTVIRECIAHSGAVGIKGIAISNQRETAVTWYRADASPAANAISWQCRRGEAICRQLATQTDLIRERTGLPLDPLVSATKWSWLLQQNPALRARAERGELCLGNVDSWLVYKLTGGAAHVTDHTNASRTALLDLETLQWDRDLLDLFAIPQVAMPQLACSSSLLGEVSAIPELAGVPIVSAIGDSHAAMVGHGSYTPGTIKATYGTGSSLMTLTPGLPAPTQSLARTIAWSHNGTAHFALEGNITMTGSAVQWVGEFLNLGDPTRDAVALAESVSDAAGVYFVPAMVGLGAPYWDSAARGTLTGLSHTSRREHMARAAVDAIAYQVADVFHAMRDAAGVDLPALHTDGGATRNSALMQFQADLLHVPVHRSSCEDLSALGAAWLGGLTLGWWHSMADLASLPQESTTFLPTTQRTSHYEGWKLAVRQTRLKGDLA</sequence>
<keyword evidence="11" id="KW-1185">Reference proteome</keyword>
<evidence type="ECO:0000256" key="7">
    <source>
        <dbReference type="RuleBase" id="RU003733"/>
    </source>
</evidence>
<dbReference type="Gene3D" id="3.30.420.40">
    <property type="match status" value="2"/>
</dbReference>
<evidence type="ECO:0000259" key="9">
    <source>
        <dbReference type="Pfam" id="PF02782"/>
    </source>
</evidence>
<dbReference type="OrthoDB" id="9805576at2"/>
<proteinExistence type="inferred from homology"/>
<keyword evidence="4 7" id="KW-0418">Kinase</keyword>
<keyword evidence="5" id="KW-0067">ATP-binding</keyword>
<dbReference type="InterPro" id="IPR043129">
    <property type="entry name" value="ATPase_NBD"/>
</dbReference>
<evidence type="ECO:0000313" key="11">
    <source>
        <dbReference type="Proteomes" id="UP000321820"/>
    </source>
</evidence>
<evidence type="ECO:0000256" key="4">
    <source>
        <dbReference type="ARBA" id="ARBA00022777"/>
    </source>
</evidence>
<dbReference type="KEGG" id="talb:FTW19_09565"/>
<dbReference type="PROSITE" id="PS00445">
    <property type="entry name" value="FGGY_KINASES_2"/>
    <property type="match status" value="1"/>
</dbReference>
<dbReference type="Proteomes" id="UP000321820">
    <property type="component" value="Chromosome"/>
</dbReference>
<accession>A0A5B9E7H9</accession>
<keyword evidence="3" id="KW-0547">Nucleotide-binding</keyword>
<feature type="domain" description="Carbohydrate kinase FGGY C-terminal" evidence="9">
    <location>
        <begin position="257"/>
        <end position="442"/>
    </location>
</feature>
<evidence type="ECO:0000256" key="2">
    <source>
        <dbReference type="ARBA" id="ARBA00022679"/>
    </source>
</evidence>
<protein>
    <recommendedName>
        <fullName evidence="6">ATP:glycerol 3-phosphotransferase</fullName>
    </recommendedName>
</protein>
<dbReference type="Pfam" id="PF00370">
    <property type="entry name" value="FGGY_N"/>
    <property type="match status" value="1"/>
</dbReference>
<dbReference type="Pfam" id="PF02782">
    <property type="entry name" value="FGGY_C"/>
    <property type="match status" value="1"/>
</dbReference>
<dbReference type="InterPro" id="IPR018484">
    <property type="entry name" value="FGGY_N"/>
</dbReference>
<dbReference type="CDD" id="cd07769">
    <property type="entry name" value="ASKHA_NBD_FGGY_GK"/>
    <property type="match status" value="1"/>
</dbReference>
<dbReference type="InterPro" id="IPR018485">
    <property type="entry name" value="FGGY_C"/>
</dbReference>
<keyword evidence="2 7" id="KW-0808">Transferase</keyword>
<organism evidence="10 11">
    <name type="scientific">Terriglobus albidus</name>
    <dbReference type="NCBI Taxonomy" id="1592106"/>
    <lineage>
        <taxon>Bacteria</taxon>
        <taxon>Pseudomonadati</taxon>
        <taxon>Acidobacteriota</taxon>
        <taxon>Terriglobia</taxon>
        <taxon>Terriglobales</taxon>
        <taxon>Acidobacteriaceae</taxon>
        <taxon>Terriglobus</taxon>
    </lineage>
</organism>
<feature type="domain" description="Carbohydrate kinase FGGY N-terminal" evidence="8">
    <location>
        <begin position="5"/>
        <end position="246"/>
    </location>
</feature>
<dbReference type="GO" id="GO:0005524">
    <property type="term" value="F:ATP binding"/>
    <property type="evidence" value="ECO:0007669"/>
    <property type="project" value="UniProtKB-KW"/>
</dbReference>
<evidence type="ECO:0000256" key="3">
    <source>
        <dbReference type="ARBA" id="ARBA00022741"/>
    </source>
</evidence>
<dbReference type="GO" id="GO:0004370">
    <property type="term" value="F:glycerol kinase activity"/>
    <property type="evidence" value="ECO:0007669"/>
    <property type="project" value="TreeGrafter"/>
</dbReference>
<comment type="similarity">
    <text evidence="1 7">Belongs to the FGGY kinase family.</text>
</comment>
<dbReference type="InterPro" id="IPR018483">
    <property type="entry name" value="Carb_kinase_FGGY_CS"/>
</dbReference>
<dbReference type="PANTHER" id="PTHR10196:SF69">
    <property type="entry name" value="GLYCEROL KINASE"/>
    <property type="match status" value="1"/>
</dbReference>
<evidence type="ECO:0000256" key="6">
    <source>
        <dbReference type="ARBA" id="ARBA00043149"/>
    </source>
</evidence>
<dbReference type="NCBIfam" id="NF000756">
    <property type="entry name" value="PRK00047.1"/>
    <property type="match status" value="1"/>
</dbReference>